<dbReference type="EMBL" id="JBHSPH010000002">
    <property type="protein sequence ID" value="MFC5862635.1"/>
    <property type="molecule type" value="Genomic_DNA"/>
</dbReference>
<name>A0ABW1EF71_9BACT</name>
<dbReference type="RefSeq" id="WP_263336274.1">
    <property type="nucleotide sequence ID" value="NZ_JAGSYH010000003.1"/>
</dbReference>
<protein>
    <submittedName>
        <fullName evidence="2">AAA family ATPase</fullName>
    </submittedName>
</protein>
<keyword evidence="3" id="KW-1185">Reference proteome</keyword>
<dbReference type="InterPro" id="IPR038727">
    <property type="entry name" value="NadR/Ttd14_AAA_dom"/>
</dbReference>
<evidence type="ECO:0000313" key="3">
    <source>
        <dbReference type="Proteomes" id="UP001596091"/>
    </source>
</evidence>
<accession>A0ABW1EF71</accession>
<organism evidence="2 3">
    <name type="scientific">Acidicapsa dinghuensis</name>
    <dbReference type="NCBI Taxonomy" id="2218256"/>
    <lineage>
        <taxon>Bacteria</taxon>
        <taxon>Pseudomonadati</taxon>
        <taxon>Acidobacteriota</taxon>
        <taxon>Terriglobia</taxon>
        <taxon>Terriglobales</taxon>
        <taxon>Acidobacteriaceae</taxon>
        <taxon>Acidicapsa</taxon>
    </lineage>
</organism>
<dbReference type="InterPro" id="IPR027417">
    <property type="entry name" value="P-loop_NTPase"/>
</dbReference>
<comment type="caution">
    <text evidence="2">The sequence shown here is derived from an EMBL/GenBank/DDBJ whole genome shotgun (WGS) entry which is preliminary data.</text>
</comment>
<gene>
    <name evidence="2" type="ORF">ACFPT7_10070</name>
</gene>
<feature type="domain" description="NadR/Ttd14 AAA" evidence="1">
    <location>
        <begin position="3"/>
        <end position="168"/>
    </location>
</feature>
<proteinExistence type="predicted"/>
<sequence>MPRHILTGTPGSGKTTILRQLELEGFYVVEEAATDVIALEQAKGIAEPWLQPVFLNQIAALQCQRQLQSSRPDEIQFHDRSVICTAALAEYLGYDLSPFLSGEVARVLRENIFDRRVFFLRNLGFVQPTEARRISFEESLRFEQIHQETYRRYGFELIFIEPGDIASRIQAILGALPSSRS</sequence>
<dbReference type="Gene3D" id="3.40.50.300">
    <property type="entry name" value="P-loop containing nucleotide triphosphate hydrolases"/>
    <property type="match status" value="1"/>
</dbReference>
<evidence type="ECO:0000259" key="1">
    <source>
        <dbReference type="Pfam" id="PF13521"/>
    </source>
</evidence>
<dbReference type="Pfam" id="PF13521">
    <property type="entry name" value="AAA_28"/>
    <property type="match status" value="1"/>
</dbReference>
<dbReference type="SUPFAM" id="SSF52540">
    <property type="entry name" value="P-loop containing nucleoside triphosphate hydrolases"/>
    <property type="match status" value="1"/>
</dbReference>
<evidence type="ECO:0000313" key="2">
    <source>
        <dbReference type="EMBL" id="MFC5862635.1"/>
    </source>
</evidence>
<reference evidence="3" key="1">
    <citation type="journal article" date="2019" name="Int. J. Syst. Evol. Microbiol.">
        <title>The Global Catalogue of Microorganisms (GCM) 10K type strain sequencing project: providing services to taxonomists for standard genome sequencing and annotation.</title>
        <authorList>
            <consortium name="The Broad Institute Genomics Platform"/>
            <consortium name="The Broad Institute Genome Sequencing Center for Infectious Disease"/>
            <person name="Wu L."/>
            <person name="Ma J."/>
        </authorList>
    </citation>
    <scope>NUCLEOTIDE SEQUENCE [LARGE SCALE GENOMIC DNA]</scope>
    <source>
        <strain evidence="3">JCM 4087</strain>
    </source>
</reference>
<dbReference type="Proteomes" id="UP001596091">
    <property type="component" value="Unassembled WGS sequence"/>
</dbReference>